<evidence type="ECO:0000313" key="2">
    <source>
        <dbReference type="Proteomes" id="UP001163203"/>
    </source>
</evidence>
<organism evidence="1 2">
    <name type="scientific">Amycolatopsis cynarae</name>
    <dbReference type="NCBI Taxonomy" id="2995223"/>
    <lineage>
        <taxon>Bacteria</taxon>
        <taxon>Bacillati</taxon>
        <taxon>Actinomycetota</taxon>
        <taxon>Actinomycetes</taxon>
        <taxon>Pseudonocardiales</taxon>
        <taxon>Pseudonocardiaceae</taxon>
        <taxon>Amycolatopsis</taxon>
    </lineage>
</organism>
<accession>A0ABY7B4G1</accession>
<dbReference type="EMBL" id="CP113836">
    <property type="protein sequence ID" value="WAL65693.1"/>
    <property type="molecule type" value="Genomic_DNA"/>
</dbReference>
<keyword evidence="2" id="KW-1185">Reference proteome</keyword>
<dbReference type="RefSeq" id="WP_268755838.1">
    <property type="nucleotide sequence ID" value="NZ_CP113836.1"/>
</dbReference>
<evidence type="ECO:0000313" key="1">
    <source>
        <dbReference type="EMBL" id="WAL65693.1"/>
    </source>
</evidence>
<reference evidence="1" key="1">
    <citation type="submission" date="2022-11" db="EMBL/GenBank/DDBJ databases">
        <authorList>
            <person name="Mo P."/>
        </authorList>
    </citation>
    <scope>NUCLEOTIDE SEQUENCE</scope>
    <source>
        <strain evidence="1">HUAS 11-8</strain>
    </source>
</reference>
<sequence>MNEKTTEMLRLLAADGPHPDLRDELMLFGQFVGSWSVRNRFLDGGVWREENREWRFGWVLGGRAVQDVLVNDGGPDDARVTAGTTVRVYDPAASAWRVQWFGLARAQYVTLFGRAAGDEIHQEGTRSDGATVRWNFTDITPESFRWQGFVADGDGWRLEQEMRARRR</sequence>
<gene>
    <name evidence="1" type="ORF">ORV05_33295</name>
</gene>
<proteinExistence type="predicted"/>
<protein>
    <recommendedName>
        <fullName evidence="3">DUF1579 domain-containing protein</fullName>
    </recommendedName>
</protein>
<evidence type="ECO:0008006" key="3">
    <source>
        <dbReference type="Google" id="ProtNLM"/>
    </source>
</evidence>
<name>A0ABY7B4G1_9PSEU</name>
<dbReference type="Proteomes" id="UP001163203">
    <property type="component" value="Chromosome"/>
</dbReference>